<feature type="compositionally biased region" description="Acidic residues" evidence="1">
    <location>
        <begin position="43"/>
        <end position="54"/>
    </location>
</feature>
<evidence type="ECO:0000256" key="1">
    <source>
        <dbReference type="SAM" id="MobiDB-lite"/>
    </source>
</evidence>
<accession>A0A2G5SUT4</accession>
<protein>
    <submittedName>
        <fullName evidence="2">Uncharacterized protein</fullName>
    </submittedName>
</protein>
<reference evidence="3" key="1">
    <citation type="submission" date="2017-10" db="EMBL/GenBank/DDBJ databases">
        <title>Rapid genome shrinkage in a self-fertile nematode reveals novel sperm competition proteins.</title>
        <authorList>
            <person name="Yin D."/>
            <person name="Schwarz E.M."/>
            <person name="Thomas C.G."/>
            <person name="Felde R.L."/>
            <person name="Korf I.F."/>
            <person name="Cutter A.D."/>
            <person name="Schartner C.M."/>
            <person name="Ralston E.J."/>
            <person name="Meyer B.J."/>
            <person name="Haag E.S."/>
        </authorList>
    </citation>
    <scope>NUCLEOTIDE SEQUENCE [LARGE SCALE GENOMIC DNA]</scope>
    <source>
        <strain evidence="3">JU1422</strain>
    </source>
</reference>
<dbReference type="EMBL" id="PDUG01000006">
    <property type="protein sequence ID" value="PIC18885.1"/>
    <property type="molecule type" value="Genomic_DNA"/>
</dbReference>
<name>A0A2G5SUT4_9PELO</name>
<dbReference type="AlphaFoldDB" id="A0A2G5SUT4"/>
<feature type="region of interest" description="Disordered" evidence="1">
    <location>
        <begin position="1"/>
        <end position="76"/>
    </location>
</feature>
<organism evidence="2 3">
    <name type="scientific">Caenorhabditis nigoni</name>
    <dbReference type="NCBI Taxonomy" id="1611254"/>
    <lineage>
        <taxon>Eukaryota</taxon>
        <taxon>Metazoa</taxon>
        <taxon>Ecdysozoa</taxon>
        <taxon>Nematoda</taxon>
        <taxon>Chromadorea</taxon>
        <taxon>Rhabditida</taxon>
        <taxon>Rhabditina</taxon>
        <taxon>Rhabditomorpha</taxon>
        <taxon>Rhabditoidea</taxon>
        <taxon>Rhabditidae</taxon>
        <taxon>Peloderinae</taxon>
        <taxon>Caenorhabditis</taxon>
    </lineage>
</organism>
<keyword evidence="3" id="KW-1185">Reference proteome</keyword>
<feature type="compositionally biased region" description="Polar residues" evidence="1">
    <location>
        <begin position="20"/>
        <end position="31"/>
    </location>
</feature>
<comment type="caution">
    <text evidence="2">The sequence shown here is derived from an EMBL/GenBank/DDBJ whole genome shotgun (WGS) entry which is preliminary data.</text>
</comment>
<dbReference type="Proteomes" id="UP000230233">
    <property type="component" value="Chromosome X"/>
</dbReference>
<evidence type="ECO:0000313" key="2">
    <source>
        <dbReference type="EMBL" id="PIC18885.1"/>
    </source>
</evidence>
<evidence type="ECO:0000313" key="3">
    <source>
        <dbReference type="Proteomes" id="UP000230233"/>
    </source>
</evidence>
<gene>
    <name evidence="2" type="primary">Cnig_chr_X.g24624</name>
    <name evidence="2" type="ORF">B9Z55_024624</name>
</gene>
<sequence>MFSRFQLCQMDNPLNDFDSDTSSRSVASQPTPETPLRVHELSDSSESEEEDDDSTGPYQSSIPMATEHKVFISAPS</sequence>
<proteinExistence type="predicted"/>